<proteinExistence type="predicted"/>
<name>A0A3S5CEP4_9PLAT</name>
<dbReference type="EMBL" id="CAAALY010023476">
    <property type="protein sequence ID" value="VEL15112.1"/>
    <property type="molecule type" value="Genomic_DNA"/>
</dbReference>
<dbReference type="SMART" id="SM00214">
    <property type="entry name" value="VWC"/>
    <property type="match status" value="1"/>
</dbReference>
<dbReference type="PROSITE" id="PS01208">
    <property type="entry name" value="VWFC_1"/>
    <property type="match status" value="1"/>
</dbReference>
<feature type="domain" description="VWFC" evidence="1">
    <location>
        <begin position="57"/>
        <end position="117"/>
    </location>
</feature>
<evidence type="ECO:0000313" key="3">
    <source>
        <dbReference type="Proteomes" id="UP000784294"/>
    </source>
</evidence>
<keyword evidence="3" id="KW-1185">Reference proteome</keyword>
<accession>A0A3S5CEP4</accession>
<reference evidence="2" key="1">
    <citation type="submission" date="2018-11" db="EMBL/GenBank/DDBJ databases">
        <authorList>
            <consortium name="Pathogen Informatics"/>
        </authorList>
    </citation>
    <scope>NUCLEOTIDE SEQUENCE</scope>
</reference>
<evidence type="ECO:0000259" key="1">
    <source>
        <dbReference type="PROSITE" id="PS50184"/>
    </source>
</evidence>
<comment type="caution">
    <text evidence="2">The sequence shown here is derived from an EMBL/GenBank/DDBJ whole genome shotgun (WGS) entry which is preliminary data.</text>
</comment>
<sequence>MPTSMRAKLLGMYHVHGRAIWHEGDCFYASGLRRTGRLPHSSQKSGTLAATEIVGVPGAFYAPGSRWVEVNDACTECVCLGNRSYTCAPRLCTRLFLCPSGLVPTALAGDCCPSLCTRPRLRERTRFLPSGPASLPPTKPMLFAPCLIVSASLDSILS</sequence>
<dbReference type="InterPro" id="IPR001007">
    <property type="entry name" value="VWF_dom"/>
</dbReference>
<dbReference type="AlphaFoldDB" id="A0A3S5CEP4"/>
<evidence type="ECO:0000313" key="2">
    <source>
        <dbReference type="EMBL" id="VEL15112.1"/>
    </source>
</evidence>
<dbReference type="SUPFAM" id="SSF57603">
    <property type="entry name" value="FnI-like domain"/>
    <property type="match status" value="1"/>
</dbReference>
<dbReference type="PROSITE" id="PS50184">
    <property type="entry name" value="VWFC_2"/>
    <property type="match status" value="1"/>
</dbReference>
<dbReference type="Proteomes" id="UP000784294">
    <property type="component" value="Unassembled WGS sequence"/>
</dbReference>
<gene>
    <name evidence="2" type="ORF">PXEA_LOCUS8552</name>
</gene>
<dbReference type="OrthoDB" id="6242526at2759"/>
<organism evidence="2 3">
    <name type="scientific">Protopolystoma xenopodis</name>
    <dbReference type="NCBI Taxonomy" id="117903"/>
    <lineage>
        <taxon>Eukaryota</taxon>
        <taxon>Metazoa</taxon>
        <taxon>Spiralia</taxon>
        <taxon>Lophotrochozoa</taxon>
        <taxon>Platyhelminthes</taxon>
        <taxon>Monogenea</taxon>
        <taxon>Polyopisthocotylea</taxon>
        <taxon>Polystomatidea</taxon>
        <taxon>Polystomatidae</taxon>
        <taxon>Protopolystoma</taxon>
    </lineage>
</organism>
<protein>
    <recommendedName>
        <fullName evidence="1">VWFC domain-containing protein</fullName>
    </recommendedName>
</protein>